<accession>A0A1R2BQA0</accession>
<protein>
    <recommendedName>
        <fullName evidence="3">CSD domain-containing protein</fullName>
    </recommendedName>
</protein>
<organism evidence="1 2">
    <name type="scientific">Stentor coeruleus</name>
    <dbReference type="NCBI Taxonomy" id="5963"/>
    <lineage>
        <taxon>Eukaryota</taxon>
        <taxon>Sar</taxon>
        <taxon>Alveolata</taxon>
        <taxon>Ciliophora</taxon>
        <taxon>Postciliodesmatophora</taxon>
        <taxon>Heterotrichea</taxon>
        <taxon>Heterotrichida</taxon>
        <taxon>Stentoridae</taxon>
        <taxon>Stentor</taxon>
    </lineage>
</organism>
<comment type="caution">
    <text evidence="1">The sequence shown here is derived from an EMBL/GenBank/DDBJ whole genome shotgun (WGS) entry which is preliminary data.</text>
</comment>
<dbReference type="OrthoDB" id="422005at2759"/>
<dbReference type="AlphaFoldDB" id="A0A1R2BQA0"/>
<keyword evidence="2" id="KW-1185">Reference proteome</keyword>
<name>A0A1R2BQA0_9CILI</name>
<proteinExistence type="predicted"/>
<dbReference type="SUPFAM" id="SSF50249">
    <property type="entry name" value="Nucleic acid-binding proteins"/>
    <property type="match status" value="1"/>
</dbReference>
<reference evidence="1 2" key="1">
    <citation type="submission" date="2016-11" db="EMBL/GenBank/DDBJ databases">
        <title>The macronuclear genome of Stentor coeruleus: a giant cell with tiny introns.</title>
        <authorList>
            <person name="Slabodnick M."/>
            <person name="Ruby J.G."/>
            <person name="Reiff S.B."/>
            <person name="Swart E.C."/>
            <person name="Gosai S."/>
            <person name="Prabakaran S."/>
            <person name="Witkowska E."/>
            <person name="Larue G.E."/>
            <person name="Fisher S."/>
            <person name="Freeman R.M."/>
            <person name="Gunawardena J."/>
            <person name="Chu W."/>
            <person name="Stover N.A."/>
            <person name="Gregory B.D."/>
            <person name="Nowacki M."/>
            <person name="Derisi J."/>
            <person name="Roy S.W."/>
            <person name="Marshall W.F."/>
            <person name="Sood P."/>
        </authorList>
    </citation>
    <scope>NUCLEOTIDE SEQUENCE [LARGE SCALE GENOMIC DNA]</scope>
    <source>
        <strain evidence="1">WM001</strain>
    </source>
</reference>
<dbReference type="Gene3D" id="2.40.50.140">
    <property type="entry name" value="Nucleic acid-binding proteins"/>
    <property type="match status" value="1"/>
</dbReference>
<evidence type="ECO:0000313" key="2">
    <source>
        <dbReference type="Proteomes" id="UP000187209"/>
    </source>
</evidence>
<dbReference type="InterPro" id="IPR012340">
    <property type="entry name" value="NA-bd_OB-fold"/>
</dbReference>
<dbReference type="Proteomes" id="UP000187209">
    <property type="component" value="Unassembled WGS sequence"/>
</dbReference>
<gene>
    <name evidence="1" type="ORF">SteCoe_21038</name>
</gene>
<dbReference type="EMBL" id="MPUH01000492">
    <property type="protein sequence ID" value="OMJ79009.1"/>
    <property type="molecule type" value="Genomic_DNA"/>
</dbReference>
<evidence type="ECO:0000313" key="1">
    <source>
        <dbReference type="EMBL" id="OMJ79009.1"/>
    </source>
</evidence>
<evidence type="ECO:0008006" key="3">
    <source>
        <dbReference type="Google" id="ProtNLM"/>
    </source>
</evidence>
<sequence length="247" mass="28343">MKRVKFHSLSSPNIMSLLNEKIPLSDLITISPGMSPSNYRIYNAPLDQLCNNTIHMLFANDISQLEHKLLGGNSPIDEFLPGNKSRFFRKAKSVCSRLKSKFVQSKNSIIAEDPEEANFIPEKIPIMELAQGIKIKEKVVILKKPPNKNRLQRGTFEGEKVTIKKYTGKIKTYNLRKRFGFIKADGDEKLEVFICEDDLVLSGINMKQFKDRISKKGLIQLRFNIKMHFIKEKKVNKAVEIEFIDAD</sequence>